<protein>
    <submittedName>
        <fullName evidence="3">Glycosyltransferase family 4 protein</fullName>
    </submittedName>
</protein>
<dbReference type="AlphaFoldDB" id="A0A7X9HGJ4"/>
<dbReference type="Gene3D" id="3.40.50.2000">
    <property type="entry name" value="Glycogen Phosphorylase B"/>
    <property type="match status" value="2"/>
</dbReference>
<evidence type="ECO:0000313" key="3">
    <source>
        <dbReference type="EMBL" id="NMB69653.1"/>
    </source>
</evidence>
<evidence type="ECO:0000259" key="1">
    <source>
        <dbReference type="Pfam" id="PF00534"/>
    </source>
</evidence>
<sequence>MKILYVLNSGTPGGMEQHVLYLVKGMIGLGHEVHVWCKPGEIYGWFEQVGAKMTEAQIKYDIDPTYISALGHYLEDNHIDVVHAHELKAVVNSLIASNKFSVKVKVTHTHTPISEWPAGGMLTGVKRFIQFKLYSHYVNKYASVEIALTESRKKVKMREGITESKLRIIPNCFNSEAFTVADEMRENFRREIRIKYGIPLDALVFVNVGRLSVEKNQEFLINAFSDLDIPKNSNVYLLFAGGGILENHLKDVVESKKIKEKVIFTGIFSQENLPKFYYAGDVFVFPSKAEGFGLVLIEALAAAMPVLASDLPVLKEVGSDTVDYFSLHDKAYLTKMLQGYVKYFSENGVIPLNVKGQERVNMLYTEQAFVAAYENLYKELLG</sequence>
<comment type="caution">
    <text evidence="3">The sequence shown here is derived from an EMBL/GenBank/DDBJ whole genome shotgun (WGS) entry which is preliminary data.</text>
</comment>
<evidence type="ECO:0000313" key="4">
    <source>
        <dbReference type="Proteomes" id="UP000526033"/>
    </source>
</evidence>
<dbReference type="Pfam" id="PF13439">
    <property type="entry name" value="Glyco_transf_4"/>
    <property type="match status" value="1"/>
</dbReference>
<dbReference type="PANTHER" id="PTHR45947">
    <property type="entry name" value="SULFOQUINOVOSYL TRANSFERASE SQD2"/>
    <property type="match status" value="1"/>
</dbReference>
<dbReference type="InterPro" id="IPR050194">
    <property type="entry name" value="Glycosyltransferase_grp1"/>
</dbReference>
<dbReference type="CDD" id="cd03801">
    <property type="entry name" value="GT4_PimA-like"/>
    <property type="match status" value="1"/>
</dbReference>
<evidence type="ECO:0000259" key="2">
    <source>
        <dbReference type="Pfam" id="PF13439"/>
    </source>
</evidence>
<dbReference type="InterPro" id="IPR001296">
    <property type="entry name" value="Glyco_trans_1"/>
</dbReference>
<dbReference type="SUPFAM" id="SSF53756">
    <property type="entry name" value="UDP-Glycosyltransferase/glycogen phosphorylase"/>
    <property type="match status" value="1"/>
</dbReference>
<proteinExistence type="predicted"/>
<dbReference type="GO" id="GO:0016757">
    <property type="term" value="F:glycosyltransferase activity"/>
    <property type="evidence" value="ECO:0007669"/>
    <property type="project" value="InterPro"/>
</dbReference>
<dbReference type="Pfam" id="PF00534">
    <property type="entry name" value="Glycos_transf_1"/>
    <property type="match status" value="1"/>
</dbReference>
<dbReference type="Proteomes" id="UP000526033">
    <property type="component" value="Unassembled WGS sequence"/>
</dbReference>
<keyword evidence="3" id="KW-0808">Transferase</keyword>
<dbReference type="EMBL" id="JAAZNL010000004">
    <property type="protein sequence ID" value="NMB69653.1"/>
    <property type="molecule type" value="Genomic_DNA"/>
</dbReference>
<feature type="domain" description="Glycosyl transferase family 1" evidence="1">
    <location>
        <begin position="189"/>
        <end position="322"/>
    </location>
</feature>
<name>A0A7X9HGJ4_UNCKA</name>
<gene>
    <name evidence="3" type="ORF">GYA27_00415</name>
</gene>
<feature type="domain" description="Glycosyltransferase subfamily 4-like N-terminal" evidence="2">
    <location>
        <begin position="12"/>
        <end position="175"/>
    </location>
</feature>
<dbReference type="InterPro" id="IPR028098">
    <property type="entry name" value="Glyco_trans_4-like_N"/>
</dbReference>
<accession>A0A7X9HGJ4</accession>
<organism evidence="3 4">
    <name type="scientific">candidate division WWE3 bacterium</name>
    <dbReference type="NCBI Taxonomy" id="2053526"/>
    <lineage>
        <taxon>Bacteria</taxon>
        <taxon>Katanobacteria</taxon>
    </lineage>
</organism>
<dbReference type="PANTHER" id="PTHR45947:SF3">
    <property type="entry name" value="SULFOQUINOVOSYL TRANSFERASE SQD2"/>
    <property type="match status" value="1"/>
</dbReference>
<reference evidence="3 4" key="1">
    <citation type="journal article" date="2020" name="Biotechnol. Biofuels">
        <title>New insights from the biogas microbiome by comprehensive genome-resolved metagenomics of nearly 1600 species originating from multiple anaerobic digesters.</title>
        <authorList>
            <person name="Campanaro S."/>
            <person name="Treu L."/>
            <person name="Rodriguez-R L.M."/>
            <person name="Kovalovszki A."/>
            <person name="Ziels R.M."/>
            <person name="Maus I."/>
            <person name="Zhu X."/>
            <person name="Kougias P.G."/>
            <person name="Basile A."/>
            <person name="Luo G."/>
            <person name="Schluter A."/>
            <person name="Konstantinidis K.T."/>
            <person name="Angelidaki I."/>
        </authorList>
    </citation>
    <scope>NUCLEOTIDE SEQUENCE [LARGE SCALE GENOMIC DNA]</scope>
    <source>
        <strain evidence="3">AS27yjCOA_165</strain>
    </source>
</reference>